<name>A3ZTU4_9BACT</name>
<accession>A3ZTU4</accession>
<dbReference type="EMBL" id="AANZ01000011">
    <property type="protein sequence ID" value="EAQ79999.1"/>
    <property type="molecule type" value="Genomic_DNA"/>
</dbReference>
<dbReference type="RefSeq" id="WP_002654643.1">
    <property type="nucleotide sequence ID" value="NZ_CH672377.1"/>
</dbReference>
<evidence type="ECO:0008006" key="3">
    <source>
        <dbReference type="Google" id="ProtNLM"/>
    </source>
</evidence>
<evidence type="ECO:0000313" key="1">
    <source>
        <dbReference type="EMBL" id="EAQ79999.1"/>
    </source>
</evidence>
<sequence>MNRKHTPRRGAILLVVLSVLVLFALVGVTFVVTAGQFNRAATAGRNNPVVADMPQQDADSVMLDLVRDVRIGSNSDLKAHALLTDMYGRSIRGEIIASNTKVGMNGYAANSGQQLIVTNFRLASLNNPTDSTTTVNDTATAGYSYFNKDYYSGNVLTFISGANKGKSTRILSYDPGLVAGGSGTISDSTQRALVFDAITDGVEKLSAPAVGDEFVINDKPFDGTGFGYRPVTGPAASQLDLTETITIGSISIDMPVALAPRFNRYAPSGMVGSYLVTQGGADESYDAPDLQNMALSYIPTGTIPVNPNDIIPSFHRPSLAKYWFDQIVNNTADFPTFTDTSIVMAEDRIKVFRQPYGPDWQLGTTDDPAGFAGDEAKLDELRMIAAIRRRIIFRPEFANESPVFRDFREASETTGPFYDVDNDRDGVAESIWIDPGLPVKTGPHGRRYKALAAIYVRDMDGLLNMNAHGGYAHFDQSTSPPVANVADLLSDHNAYNASGGTIQLPIGQGYGPADVNLRDFFANTNEYLSILTARYGSNTASDVMPGQMNVNDPLSRLGSIGRPGNIFTNRATGAYGEPADYQGRSRMYIDQNGQPRWVTVDIDGSQDFSTMNDNQVVDDPYEYNLIRSNANDSKFEPSELEQLLREGDVDANYLASDTSNRLRSASTTFDSVQHRRSVTTESTHVPALPRAPVPDDLRTELNSFTTILDLARVRCIKEMVDNGVAQETAKQEVDDILELILPFEIRHGEPFDLNRLLETPNDFTTPGGNLTPVNASRRSLVLGTAAPFNAAPYDAIRPGASSDSVGNYLNGDPILSAAIGSSEQHRASRQLYARHLFCLMMLLTFEHDSAVTTNIRMRYKLPNFTPNHTGLALTDEQQRELTVRRIAQWAINVVDFRDKDGIMTPFEYDATPFNGWRVDGDIGTNELTTIVPPFTAVNPDRRVVWGCESPDLVMTESKAFHDRRAMDTAYDAGMHKRDDPSTEDMTLDQHRMPQGSLFLELFCPRNANVNNKSFPLELYSVNDNGTTGDLTDDYYQLDLNRTSPADGSGLNHPVWRIVVAKPTDADKVDGDMTPRQLANVADPRYSAPAATRNIEGVHFQPKEMVPDGSGGFRPLNTDEDPGFYGPIGGTSALPPDDLQIERIVWLANIADPTGFPDYELTQGAIYTNTHAANTKLTPGRYAVVGPRLSTIVSSKPDPAKLDGTDHTGNLPGDQIFSFTAPAAGAPSVFSTAMAANEPYPASDIQQNMGIICQALEPRTGDIKPALATLTGTGGVEWNGTAQLIGMSVSEPFPRPTDPTVDGYYPKPTITLDNFTAVDGYTDMGNSPAGGTFALPKDLDIDTYLGDAVEEVTGAADLSDQTITDFRTALVQRLADPTLPHDKTTNPYITIDWKTIDLTIYNGEDDPTGSMKAPAEFDPSAPSDPSMADIRFFARERGAGTGVGDAGDLWRSGNREGSAFASNNVMAATSALAAPATDAYFDYPSTNTLGYVNAQFGDPRPAGGLARFVGSPYDSSNPTDTSRTFSWLQWANRPLISKYELMLVPTSAPQRLLFEYDLARNTQSDGSTATEPYGANGDSADALMAPYPYLFNFFHSKKTESVLAGTAAATEQSAQFARIFDFVDVPSPFVDTKSWYNPSTFAAAGWADGYRPPFNRRLRYREPGRINLNTVPSKLVYDAMFDEDLWKNGLDNNFPDFDKIRESRRGATSSNGLPTRFANPFRSASSAELAPLDSMKSRPVEGTALRSDGVISPAASLTESPLFDLTVANAALATSKNPMFTYMPYHRLGNLTTTQSNVYAVWITLGYFEVEPTTISSVHPDGWQLGQELGSDTGEITRNRSFYLIDRSIPVGYEPGEDYNVEDAVLLKRRID</sequence>
<protein>
    <recommendedName>
        <fullName evidence="3">Verru_Chthon cassette protein A</fullName>
    </recommendedName>
</protein>
<dbReference type="OrthoDB" id="219623at2"/>
<dbReference type="HOGENOM" id="CLU_242588_0_0_0"/>
<organism evidence="1 2">
    <name type="scientific">Blastopirellula marina DSM 3645</name>
    <dbReference type="NCBI Taxonomy" id="314230"/>
    <lineage>
        <taxon>Bacteria</taxon>
        <taxon>Pseudomonadati</taxon>
        <taxon>Planctomycetota</taxon>
        <taxon>Planctomycetia</taxon>
        <taxon>Pirellulales</taxon>
        <taxon>Pirellulaceae</taxon>
        <taxon>Blastopirellula</taxon>
    </lineage>
</organism>
<evidence type="ECO:0000313" key="2">
    <source>
        <dbReference type="Proteomes" id="UP000004358"/>
    </source>
</evidence>
<gene>
    <name evidence="1" type="ORF">DSM3645_05235</name>
</gene>
<dbReference type="STRING" id="314230.DSM3645_05235"/>
<dbReference type="Proteomes" id="UP000004358">
    <property type="component" value="Unassembled WGS sequence"/>
</dbReference>
<proteinExistence type="predicted"/>
<dbReference type="eggNOG" id="ENOG502Z9FP">
    <property type="taxonomic scope" value="Bacteria"/>
</dbReference>
<reference evidence="1 2" key="1">
    <citation type="submission" date="2006-02" db="EMBL/GenBank/DDBJ databases">
        <authorList>
            <person name="Amann R."/>
            <person name="Ferriera S."/>
            <person name="Johnson J."/>
            <person name="Kravitz S."/>
            <person name="Halpern A."/>
            <person name="Remington K."/>
            <person name="Beeson K."/>
            <person name="Tran B."/>
            <person name="Rogers Y.-H."/>
            <person name="Friedman R."/>
            <person name="Venter J.C."/>
        </authorList>
    </citation>
    <scope>NUCLEOTIDE SEQUENCE [LARGE SCALE GENOMIC DNA]</scope>
    <source>
        <strain evidence="1 2">DSM 3645</strain>
    </source>
</reference>
<comment type="caution">
    <text evidence="1">The sequence shown here is derived from an EMBL/GenBank/DDBJ whole genome shotgun (WGS) entry which is preliminary data.</text>
</comment>